<gene>
    <name evidence="1" type="ORF">BEL07_21000</name>
</gene>
<dbReference type="AlphaFoldDB" id="A0A1E8Q1H7"/>
<keyword evidence="2" id="KW-1185">Reference proteome</keyword>
<organism evidence="1 2">
    <name type="scientific">Mycolicibacterium grossiae</name>
    <dbReference type="NCBI Taxonomy" id="1552759"/>
    <lineage>
        <taxon>Bacteria</taxon>
        <taxon>Bacillati</taxon>
        <taxon>Actinomycetota</taxon>
        <taxon>Actinomycetes</taxon>
        <taxon>Mycobacteriales</taxon>
        <taxon>Mycobacteriaceae</taxon>
        <taxon>Mycolicibacterium</taxon>
    </lineage>
</organism>
<accession>A0A1E8Q1H7</accession>
<evidence type="ECO:0000313" key="1">
    <source>
        <dbReference type="EMBL" id="OFJ51784.1"/>
    </source>
</evidence>
<protein>
    <recommendedName>
        <fullName evidence="3">PASTA domain-containing protein</fullName>
    </recommendedName>
</protein>
<evidence type="ECO:0008006" key="3">
    <source>
        <dbReference type="Google" id="ProtNLM"/>
    </source>
</evidence>
<dbReference type="Proteomes" id="UP000178953">
    <property type="component" value="Unassembled WGS sequence"/>
</dbReference>
<name>A0A1E8Q1H7_9MYCO</name>
<evidence type="ECO:0000313" key="2">
    <source>
        <dbReference type="Proteomes" id="UP000178953"/>
    </source>
</evidence>
<dbReference type="EMBL" id="MCHX01000056">
    <property type="protein sequence ID" value="OFJ51784.1"/>
    <property type="molecule type" value="Genomic_DNA"/>
</dbReference>
<sequence length="84" mass="8426">MVIALTCGPTAVAAPTGSSAADTIARLQAEGNRVVVNKVGTGSLSECSVSSVRPVQVREQPSGGLRPALPFAPTVTVVHVGVQC</sequence>
<comment type="caution">
    <text evidence="1">The sequence shown here is derived from an EMBL/GenBank/DDBJ whole genome shotgun (WGS) entry which is preliminary data.</text>
</comment>
<reference evidence="1 2" key="1">
    <citation type="submission" date="2016-09" db="EMBL/GenBank/DDBJ databases">
        <title>genome sequence of Mycobacterium sp. 739 SCH.</title>
        <authorList>
            <person name="Greninger A.L."/>
            <person name="Qin X."/>
            <person name="Jerome K."/>
            <person name="Vora S."/>
            <person name="Quinn K."/>
        </authorList>
    </citation>
    <scope>NUCLEOTIDE SEQUENCE [LARGE SCALE GENOMIC DNA]</scope>
    <source>
        <strain evidence="1 2">SCH</strain>
    </source>
</reference>
<proteinExistence type="predicted"/>